<evidence type="ECO:0008006" key="4">
    <source>
        <dbReference type="Google" id="ProtNLM"/>
    </source>
</evidence>
<reference evidence="2 3" key="1">
    <citation type="submission" date="2015-10" db="EMBL/GenBank/DDBJ databases">
        <title>Mycobacterium gordonae draft genome assembly.</title>
        <authorList>
            <person name="Ustinova V."/>
            <person name="Smirnova T."/>
            <person name="Blagodatskikh K."/>
            <person name="Varlamov D."/>
            <person name="Larionova E."/>
            <person name="Chernousova L."/>
        </authorList>
    </citation>
    <scope>NUCLEOTIDE SEQUENCE [LARGE SCALE GENOMIC DNA]</scope>
    <source>
        <strain evidence="2 3">CTRI 14-8773</strain>
    </source>
</reference>
<dbReference type="Proteomes" id="UP000051677">
    <property type="component" value="Unassembled WGS sequence"/>
</dbReference>
<comment type="caution">
    <text evidence="2">The sequence shown here is derived from an EMBL/GenBank/DDBJ whole genome shotgun (WGS) entry which is preliminary data.</text>
</comment>
<dbReference type="Pfam" id="PF00480">
    <property type="entry name" value="ROK"/>
    <property type="match status" value="1"/>
</dbReference>
<evidence type="ECO:0000256" key="1">
    <source>
        <dbReference type="ARBA" id="ARBA00006479"/>
    </source>
</evidence>
<protein>
    <recommendedName>
        <fullName evidence="4">ROK family protein</fullName>
    </recommendedName>
</protein>
<accession>A0A0Q2UGG9</accession>
<dbReference type="PANTHER" id="PTHR18964">
    <property type="entry name" value="ROK (REPRESSOR, ORF, KINASE) FAMILY"/>
    <property type="match status" value="1"/>
</dbReference>
<name>A0A0Q2UGG9_MYCGO</name>
<comment type="similarity">
    <text evidence="1">Belongs to the ROK (NagC/XylR) family.</text>
</comment>
<organism evidence="2 3">
    <name type="scientific">Mycobacterium gordonae</name>
    <dbReference type="NCBI Taxonomy" id="1778"/>
    <lineage>
        <taxon>Bacteria</taxon>
        <taxon>Bacillati</taxon>
        <taxon>Actinomycetota</taxon>
        <taxon>Actinomycetes</taxon>
        <taxon>Mycobacteriales</taxon>
        <taxon>Mycobacteriaceae</taxon>
        <taxon>Mycobacterium</taxon>
    </lineage>
</organism>
<dbReference type="Gene3D" id="3.30.420.40">
    <property type="match status" value="2"/>
</dbReference>
<dbReference type="InterPro" id="IPR043129">
    <property type="entry name" value="ATPase_NBD"/>
</dbReference>
<evidence type="ECO:0000313" key="3">
    <source>
        <dbReference type="Proteomes" id="UP000051677"/>
    </source>
</evidence>
<dbReference type="OrthoDB" id="4771969at2"/>
<dbReference type="EMBL" id="LKTM01000061">
    <property type="protein sequence ID" value="KQH79856.1"/>
    <property type="molecule type" value="Genomic_DNA"/>
</dbReference>
<gene>
    <name evidence="2" type="ORF">AO501_04530</name>
</gene>
<dbReference type="SUPFAM" id="SSF53067">
    <property type="entry name" value="Actin-like ATPase domain"/>
    <property type="match status" value="1"/>
</dbReference>
<sequence>MKRESAAHQAFQLQLDAMVADSGVGQEVIGMVLARTSLRAPNETSRWHLERGSDARPVDRRVLRQATVSKAVRALTKRGFLEEGERQLKSESEDGRRARSLESLRFGHGVVIAGVHIAQRGNVPKFITAVLVGLDSTRGLAAESRELAGGDTDGWKGVAHAIHDLVTNLKMQLDAQTHDRLAAAVDAADADFDPSLRAQREEQLAAFTPFELFGVGVEVGAPVFDGAIASIARAGGATKVDYHGFEEELQDLFTDSQGSITPVVIENDVNALAVLAIHEEHYAVPDLAVISVFDEGVGAGLVLDGRLRRGGNGTAMEIGHLQVVHVPGTPGAVDFHGDQAPPAEGLVRTFEDLCECGRNGHVDTRATPSRIAGQLGVTFDDALALNTDEACVTFRSAGFALGRAIAHVSNIVNPTRIIVYLPTRLARPKDHTAAAEYRPAATAEICAAFGNVGRAEGDFLTFRPLAKEDVAPLCARAAAVCLLQGFIEHALRVDGCSFSTNRKAGTRELVS</sequence>
<dbReference type="InterPro" id="IPR000600">
    <property type="entry name" value="ROK"/>
</dbReference>
<evidence type="ECO:0000313" key="2">
    <source>
        <dbReference type="EMBL" id="KQH79856.1"/>
    </source>
</evidence>
<dbReference type="PANTHER" id="PTHR18964:SF149">
    <property type="entry name" value="BIFUNCTIONAL UDP-N-ACETYLGLUCOSAMINE 2-EPIMERASE_N-ACETYLMANNOSAMINE KINASE"/>
    <property type="match status" value="1"/>
</dbReference>
<dbReference type="AlphaFoldDB" id="A0A0Q2UGG9"/>
<dbReference type="RefSeq" id="WP_055577269.1">
    <property type="nucleotide sequence ID" value="NZ_LKTM01000061.1"/>
</dbReference>
<proteinExistence type="inferred from homology"/>